<reference evidence="3 4" key="1">
    <citation type="submission" date="2017-09" db="EMBL/GenBank/DDBJ databases">
        <authorList>
            <person name="Ehlers B."/>
            <person name="Leendertz F.H."/>
        </authorList>
    </citation>
    <scope>NUCLEOTIDE SEQUENCE [LARGE SCALE GENOMIC DNA]</scope>
    <source>
        <strain evidence="3 4">DSM 46844</strain>
    </source>
</reference>
<dbReference type="AlphaFoldDB" id="A0A285EFR4"/>
<feature type="domain" description="HNH nuclease" evidence="2">
    <location>
        <begin position="97"/>
        <end position="154"/>
    </location>
</feature>
<evidence type="ECO:0000313" key="3">
    <source>
        <dbReference type="EMBL" id="SNX97693.1"/>
    </source>
</evidence>
<feature type="transmembrane region" description="Helical" evidence="1">
    <location>
        <begin position="52"/>
        <end position="71"/>
    </location>
</feature>
<accession>A0A285EFR4</accession>
<dbReference type="Proteomes" id="UP000219514">
    <property type="component" value="Unassembled WGS sequence"/>
</dbReference>
<keyword evidence="3" id="KW-0378">Hydrolase</keyword>
<dbReference type="SMART" id="SM00507">
    <property type="entry name" value="HNHc"/>
    <property type="match status" value="1"/>
</dbReference>
<keyword evidence="3" id="KW-0255">Endonuclease</keyword>
<dbReference type="Pfam" id="PF01844">
    <property type="entry name" value="HNH"/>
    <property type="match status" value="1"/>
</dbReference>
<gene>
    <name evidence="3" type="ORF">SAMN06893097_10858</name>
</gene>
<keyword evidence="3" id="KW-0540">Nuclease</keyword>
<dbReference type="Gene3D" id="1.10.30.50">
    <property type="match status" value="1"/>
</dbReference>
<dbReference type="GO" id="GO:0008270">
    <property type="term" value="F:zinc ion binding"/>
    <property type="evidence" value="ECO:0007669"/>
    <property type="project" value="InterPro"/>
</dbReference>
<proteinExistence type="predicted"/>
<evidence type="ECO:0000259" key="2">
    <source>
        <dbReference type="SMART" id="SM00507"/>
    </source>
</evidence>
<dbReference type="GO" id="GO:0004519">
    <property type="term" value="F:endonuclease activity"/>
    <property type="evidence" value="ECO:0007669"/>
    <property type="project" value="UniProtKB-KW"/>
</dbReference>
<keyword evidence="1" id="KW-0472">Membrane</keyword>
<organism evidence="3 4">
    <name type="scientific">Geodermatophilus sabuli</name>
    <dbReference type="NCBI Taxonomy" id="1564158"/>
    <lineage>
        <taxon>Bacteria</taxon>
        <taxon>Bacillati</taxon>
        <taxon>Actinomycetota</taxon>
        <taxon>Actinomycetes</taxon>
        <taxon>Geodermatophilales</taxon>
        <taxon>Geodermatophilaceae</taxon>
        <taxon>Geodermatophilus</taxon>
    </lineage>
</organism>
<protein>
    <submittedName>
        <fullName evidence="3">HNH endonuclease</fullName>
    </submittedName>
</protein>
<keyword evidence="1" id="KW-1133">Transmembrane helix</keyword>
<dbReference type="EMBL" id="OBDO01000008">
    <property type="protein sequence ID" value="SNX97693.1"/>
    <property type="molecule type" value="Genomic_DNA"/>
</dbReference>
<keyword evidence="4" id="KW-1185">Reference proteome</keyword>
<dbReference type="InterPro" id="IPR003615">
    <property type="entry name" value="HNH_nuc"/>
</dbReference>
<dbReference type="CDD" id="cd00085">
    <property type="entry name" value="HNHc"/>
    <property type="match status" value="1"/>
</dbReference>
<sequence length="198" mass="21570">MGDRCLRSGDLSLKLPAALVDSTNVHLSPDAGDAGVAGLEPSDFFTGVLGDVLEGLVATPWLLGLVVLLALRAAIRTARSVIHGGCPRDPQRGFSRSDKAEILARAGRRCERHSWLLGRCRETEGLQADHVHPHSRGGVTAIENGQALCRRHNEQKAARVPWNWELARLAKRRETYFPSDAPRIVVRHRIPADQTAGG</sequence>
<keyword evidence="1" id="KW-0812">Transmembrane</keyword>
<dbReference type="InterPro" id="IPR002711">
    <property type="entry name" value="HNH"/>
</dbReference>
<dbReference type="GO" id="GO:0003676">
    <property type="term" value="F:nucleic acid binding"/>
    <property type="evidence" value="ECO:0007669"/>
    <property type="project" value="InterPro"/>
</dbReference>
<name>A0A285EFR4_9ACTN</name>
<evidence type="ECO:0000313" key="4">
    <source>
        <dbReference type="Proteomes" id="UP000219514"/>
    </source>
</evidence>
<evidence type="ECO:0000256" key="1">
    <source>
        <dbReference type="SAM" id="Phobius"/>
    </source>
</evidence>